<feature type="region of interest" description="Disordered" evidence="1">
    <location>
        <begin position="1"/>
        <end position="39"/>
    </location>
</feature>
<feature type="compositionally biased region" description="Polar residues" evidence="1">
    <location>
        <begin position="16"/>
        <end position="32"/>
    </location>
</feature>
<evidence type="ECO:0000313" key="3">
    <source>
        <dbReference type="Proteomes" id="UP000325313"/>
    </source>
</evidence>
<feature type="non-terminal residue" evidence="2">
    <location>
        <position position="1"/>
    </location>
</feature>
<gene>
    <name evidence="2" type="ORF">PGTUg99_024615</name>
</gene>
<accession>A0A5B0MV96</accession>
<protein>
    <submittedName>
        <fullName evidence="2">Uncharacterized protein</fullName>
    </submittedName>
</protein>
<dbReference type="AlphaFoldDB" id="A0A5B0MV96"/>
<comment type="caution">
    <text evidence="2">The sequence shown here is derived from an EMBL/GenBank/DDBJ whole genome shotgun (WGS) entry which is preliminary data.</text>
</comment>
<sequence length="118" mass="13007">CGCKSTSLPHSLDHQLINNRPPNEEPTYTRTTQPHDRHIDEPIAKLTISCCKTVEEVAGSPPTLTWPDGPSTPTQPDGPSDHPKTPSMCRPSMAPHLQVNQQQQPHRMHLVIPATLPT</sequence>
<proteinExistence type="predicted"/>
<name>A0A5B0MV96_PUCGR</name>
<evidence type="ECO:0000313" key="2">
    <source>
        <dbReference type="EMBL" id="KAA1080044.1"/>
    </source>
</evidence>
<reference evidence="2 3" key="1">
    <citation type="submission" date="2019-05" db="EMBL/GenBank/DDBJ databases">
        <title>Emergence of the Ug99 lineage of the wheat stem rust pathogen through somatic hybridization.</title>
        <authorList>
            <person name="Li F."/>
            <person name="Upadhyaya N.M."/>
            <person name="Sperschneider J."/>
            <person name="Matny O."/>
            <person name="Nguyen-Phuc H."/>
            <person name="Mago R."/>
            <person name="Raley C."/>
            <person name="Miller M.E."/>
            <person name="Silverstein K.A.T."/>
            <person name="Henningsen E."/>
            <person name="Hirsch C.D."/>
            <person name="Visser B."/>
            <person name="Pretorius Z.A."/>
            <person name="Steffenson B.J."/>
            <person name="Schwessinger B."/>
            <person name="Dodds P.N."/>
            <person name="Figueroa M."/>
        </authorList>
    </citation>
    <scope>NUCLEOTIDE SEQUENCE [LARGE SCALE GENOMIC DNA]</scope>
    <source>
        <strain evidence="2 3">Ug99</strain>
    </source>
</reference>
<dbReference type="EMBL" id="VDEP01000443">
    <property type="protein sequence ID" value="KAA1080044.1"/>
    <property type="molecule type" value="Genomic_DNA"/>
</dbReference>
<evidence type="ECO:0000256" key="1">
    <source>
        <dbReference type="SAM" id="MobiDB-lite"/>
    </source>
</evidence>
<organism evidence="2 3">
    <name type="scientific">Puccinia graminis f. sp. tritici</name>
    <dbReference type="NCBI Taxonomy" id="56615"/>
    <lineage>
        <taxon>Eukaryota</taxon>
        <taxon>Fungi</taxon>
        <taxon>Dikarya</taxon>
        <taxon>Basidiomycota</taxon>
        <taxon>Pucciniomycotina</taxon>
        <taxon>Pucciniomycetes</taxon>
        <taxon>Pucciniales</taxon>
        <taxon>Pucciniaceae</taxon>
        <taxon>Puccinia</taxon>
    </lineage>
</organism>
<feature type="region of interest" description="Disordered" evidence="1">
    <location>
        <begin position="58"/>
        <end position="93"/>
    </location>
</feature>
<dbReference type="Proteomes" id="UP000325313">
    <property type="component" value="Unassembled WGS sequence"/>
</dbReference>